<dbReference type="Pfam" id="PF03401">
    <property type="entry name" value="TctC"/>
    <property type="match status" value="1"/>
</dbReference>
<dbReference type="AlphaFoldDB" id="A0A261SD88"/>
<reference evidence="4" key="1">
    <citation type="submission" date="2017-05" db="EMBL/GenBank/DDBJ databases">
        <title>Complete and WGS of Bordetella genogroups.</title>
        <authorList>
            <person name="Spilker T."/>
            <person name="Lipuma J."/>
        </authorList>
    </citation>
    <scope>NUCLEOTIDE SEQUENCE [LARGE SCALE GENOMIC DNA]</scope>
    <source>
        <strain evidence="4">AU16122</strain>
    </source>
</reference>
<dbReference type="InterPro" id="IPR042100">
    <property type="entry name" value="Bug_dom1"/>
</dbReference>
<dbReference type="OrthoDB" id="8678477at2"/>
<protein>
    <recommendedName>
        <fullName evidence="5">ABC transporter substrate-binding protein</fullName>
    </recommendedName>
</protein>
<evidence type="ECO:0000313" key="4">
    <source>
        <dbReference type="Proteomes" id="UP000216020"/>
    </source>
</evidence>
<dbReference type="EMBL" id="NEVM01000002">
    <property type="protein sequence ID" value="OZI34333.1"/>
    <property type="molecule type" value="Genomic_DNA"/>
</dbReference>
<evidence type="ECO:0008006" key="5">
    <source>
        <dbReference type="Google" id="ProtNLM"/>
    </source>
</evidence>
<dbReference type="SUPFAM" id="SSF53850">
    <property type="entry name" value="Periplasmic binding protein-like II"/>
    <property type="match status" value="1"/>
</dbReference>
<evidence type="ECO:0000313" key="3">
    <source>
        <dbReference type="EMBL" id="OZI34333.1"/>
    </source>
</evidence>
<dbReference type="Gene3D" id="3.40.190.150">
    <property type="entry name" value="Bordetella uptake gene, domain 1"/>
    <property type="match status" value="1"/>
</dbReference>
<dbReference type="PANTHER" id="PTHR42928:SF5">
    <property type="entry name" value="BLR1237 PROTEIN"/>
    <property type="match status" value="1"/>
</dbReference>
<dbReference type="PIRSF" id="PIRSF017082">
    <property type="entry name" value="YflP"/>
    <property type="match status" value="1"/>
</dbReference>
<dbReference type="RefSeq" id="WP_094853331.1">
    <property type="nucleotide sequence ID" value="NZ_NEVM01000002.1"/>
</dbReference>
<gene>
    <name evidence="3" type="ORF">CAL29_12440</name>
</gene>
<dbReference type="PROSITE" id="PS51257">
    <property type="entry name" value="PROKAR_LIPOPROTEIN"/>
    <property type="match status" value="1"/>
</dbReference>
<accession>A0A261SD88</accession>
<keyword evidence="4" id="KW-1185">Reference proteome</keyword>
<dbReference type="Gene3D" id="3.40.190.10">
    <property type="entry name" value="Periplasmic binding protein-like II"/>
    <property type="match status" value="1"/>
</dbReference>
<dbReference type="CDD" id="cd07012">
    <property type="entry name" value="PBP2_Bug_TTT"/>
    <property type="match status" value="1"/>
</dbReference>
<feature type="signal peptide" evidence="2">
    <location>
        <begin position="1"/>
        <end position="33"/>
    </location>
</feature>
<proteinExistence type="inferred from homology"/>
<comment type="caution">
    <text evidence="3">The sequence shown here is derived from an EMBL/GenBank/DDBJ whole genome shotgun (WGS) entry which is preliminary data.</text>
</comment>
<feature type="chain" id="PRO_5013125399" description="ABC transporter substrate-binding protein" evidence="2">
    <location>
        <begin position="34"/>
        <end position="331"/>
    </location>
</feature>
<evidence type="ECO:0000256" key="2">
    <source>
        <dbReference type="SAM" id="SignalP"/>
    </source>
</evidence>
<dbReference type="InterPro" id="IPR005064">
    <property type="entry name" value="BUG"/>
</dbReference>
<evidence type="ECO:0000256" key="1">
    <source>
        <dbReference type="ARBA" id="ARBA00006987"/>
    </source>
</evidence>
<sequence length="331" mass="34504">MTSIRKHLIRKHLSRALAAIAVGLAACGGAAHAAYPDHPIRLIVPTGAGGITDVLARLVGQHMGSLLGQPVVVENKAGASGVIGSQLVAQSAPDGYTLLFAFPTHVANPSTIKSLPYDTAADFAPIGQVGQVAEILLVNKDSDIHTVADLLKKARASRNRLNYGSVGAGSQGDICTLVFASQAGIKMEAVPYKSEPEMLTALMRNDLQVAFTSPPAALPQIRSGKVRALAVSSAGRLEMLPDVPTVAQAGLKGYDVTGWNGLFAPKGTPRPVIDTLNRALNQALKDPKVAAQFQSLGVPVLGGPPEQLQQAVVRDIAMIKRTLGAVGYTPQ</sequence>
<organism evidence="3 4">
    <name type="scientific">Bordetella genomosp. 10</name>
    <dbReference type="NCBI Taxonomy" id="1416804"/>
    <lineage>
        <taxon>Bacteria</taxon>
        <taxon>Pseudomonadati</taxon>
        <taxon>Pseudomonadota</taxon>
        <taxon>Betaproteobacteria</taxon>
        <taxon>Burkholderiales</taxon>
        <taxon>Alcaligenaceae</taxon>
        <taxon>Bordetella</taxon>
    </lineage>
</organism>
<keyword evidence="2" id="KW-0732">Signal</keyword>
<dbReference type="Proteomes" id="UP000216020">
    <property type="component" value="Unassembled WGS sequence"/>
</dbReference>
<comment type="similarity">
    <text evidence="1">Belongs to the UPF0065 (bug) family.</text>
</comment>
<dbReference type="PANTHER" id="PTHR42928">
    <property type="entry name" value="TRICARBOXYLATE-BINDING PROTEIN"/>
    <property type="match status" value="1"/>
</dbReference>
<name>A0A261SD88_9BORD</name>